<comment type="caution">
    <text evidence="2">The sequence shown here is derived from an EMBL/GenBank/DDBJ whole genome shotgun (WGS) entry which is preliminary data.</text>
</comment>
<organism evidence="2 3">
    <name type="scientific">Puccinia sorghi</name>
    <dbReference type="NCBI Taxonomy" id="27349"/>
    <lineage>
        <taxon>Eukaryota</taxon>
        <taxon>Fungi</taxon>
        <taxon>Dikarya</taxon>
        <taxon>Basidiomycota</taxon>
        <taxon>Pucciniomycotina</taxon>
        <taxon>Pucciniomycetes</taxon>
        <taxon>Pucciniales</taxon>
        <taxon>Pucciniaceae</taxon>
        <taxon>Puccinia</taxon>
    </lineage>
</organism>
<dbReference type="PANTHER" id="PTHR39605:SF1">
    <property type="entry name" value="MAJOR FACILITATOR SUPERFAMILY (MFS) PROFILE DOMAIN-CONTAINING PROTEIN"/>
    <property type="match status" value="1"/>
</dbReference>
<protein>
    <submittedName>
        <fullName evidence="2">Uncharacterized protein</fullName>
    </submittedName>
</protein>
<feature type="transmembrane region" description="Helical" evidence="1">
    <location>
        <begin position="43"/>
        <end position="62"/>
    </location>
</feature>
<feature type="transmembrane region" description="Helical" evidence="1">
    <location>
        <begin position="145"/>
        <end position="164"/>
    </location>
</feature>
<evidence type="ECO:0000313" key="3">
    <source>
        <dbReference type="Proteomes" id="UP000037035"/>
    </source>
</evidence>
<dbReference type="VEuPathDB" id="FungiDB:VP01_2487g1"/>
<reference evidence="2 3" key="1">
    <citation type="submission" date="2015-08" db="EMBL/GenBank/DDBJ databases">
        <title>Next Generation Sequencing and Analysis of the Genome of Puccinia sorghi L Schw, the Causal Agent of Maize Common Rust.</title>
        <authorList>
            <person name="Rochi L."/>
            <person name="Burguener G."/>
            <person name="Darino M."/>
            <person name="Turjanski A."/>
            <person name="Kreff E."/>
            <person name="Dieguez M.J."/>
            <person name="Sacco F."/>
        </authorList>
    </citation>
    <scope>NUCLEOTIDE SEQUENCE [LARGE SCALE GENOMIC DNA]</scope>
    <source>
        <strain evidence="2 3">RO10H11247</strain>
    </source>
</reference>
<dbReference type="OrthoDB" id="2550114at2759"/>
<keyword evidence="1" id="KW-0472">Membrane</keyword>
<sequence length="274" mass="30713">MSTPDVLKDPKEPCSSIDSVCYFERVIEDYQSSGIPDKQSNRWFSYVSSIYLTLLSLPLIAFPKFLVMLLGPWLANKDQSPTESGIIGAYKPLNELETYLARLVGLSFLTLASLIVLQTGAIPVSSSMAHGADARAVAAPYRQPTIFFSTLFFSLFGFSSWNIGLKLIGAPGLVISAGGLWILLFAGDVNVLLCSLLELESRFLMDCLLIHKIKIKTMDMNHSPANRSRQEKPCHLWRLEICLKNFYLDQKMYMSFLNEAELLCVRSSLTLHRD</sequence>
<feature type="transmembrane region" description="Helical" evidence="1">
    <location>
        <begin position="99"/>
        <end position="124"/>
    </location>
</feature>
<keyword evidence="1" id="KW-0812">Transmembrane</keyword>
<evidence type="ECO:0000256" key="1">
    <source>
        <dbReference type="SAM" id="Phobius"/>
    </source>
</evidence>
<keyword evidence="3" id="KW-1185">Reference proteome</keyword>
<feature type="transmembrane region" description="Helical" evidence="1">
    <location>
        <begin position="170"/>
        <end position="193"/>
    </location>
</feature>
<accession>A0A0L6V6G4</accession>
<gene>
    <name evidence="2" type="ORF">VP01_2487g1</name>
</gene>
<keyword evidence="1" id="KW-1133">Transmembrane helix</keyword>
<name>A0A0L6V6G4_9BASI</name>
<dbReference type="Proteomes" id="UP000037035">
    <property type="component" value="Unassembled WGS sequence"/>
</dbReference>
<dbReference type="AlphaFoldDB" id="A0A0L6V6G4"/>
<proteinExistence type="predicted"/>
<dbReference type="STRING" id="27349.A0A0L6V6G4"/>
<dbReference type="PANTHER" id="PTHR39605">
    <property type="entry name" value="MAJOR FACILITATOR SUPERFAMILY (MFS) PROFILE DOMAIN-CONTAINING PROTEIN"/>
    <property type="match status" value="1"/>
</dbReference>
<evidence type="ECO:0000313" key="2">
    <source>
        <dbReference type="EMBL" id="KNZ56142.1"/>
    </source>
</evidence>
<dbReference type="EMBL" id="LAVV01007377">
    <property type="protein sequence ID" value="KNZ56142.1"/>
    <property type="molecule type" value="Genomic_DNA"/>
</dbReference>